<name>A0AAE9NL14_9GAMM</name>
<dbReference type="PANTHER" id="PTHR43776">
    <property type="entry name" value="TRANSPORT ATP-BINDING PROTEIN"/>
    <property type="match status" value="1"/>
</dbReference>
<proteinExistence type="inferred from homology"/>
<evidence type="ECO:0000256" key="4">
    <source>
        <dbReference type="ARBA" id="ARBA00022840"/>
    </source>
</evidence>
<protein>
    <submittedName>
        <fullName evidence="6">ATP-binding cassette domain-containing protein</fullName>
    </submittedName>
</protein>
<dbReference type="EMBL" id="CP090065">
    <property type="protein sequence ID" value="UVO07004.1"/>
    <property type="molecule type" value="Genomic_DNA"/>
</dbReference>
<dbReference type="InterPro" id="IPR003593">
    <property type="entry name" value="AAA+_ATPase"/>
</dbReference>
<evidence type="ECO:0000313" key="7">
    <source>
        <dbReference type="Proteomes" id="UP001059272"/>
    </source>
</evidence>
<dbReference type="InterPro" id="IPR003439">
    <property type="entry name" value="ABC_transporter-like_ATP-bd"/>
</dbReference>
<dbReference type="GO" id="GO:0055085">
    <property type="term" value="P:transmembrane transport"/>
    <property type="evidence" value="ECO:0007669"/>
    <property type="project" value="UniProtKB-ARBA"/>
</dbReference>
<evidence type="ECO:0000259" key="5">
    <source>
        <dbReference type="PROSITE" id="PS50893"/>
    </source>
</evidence>
<dbReference type="AlphaFoldDB" id="A0AAE9NL14"/>
<dbReference type="KEGG" id="ppoo:LW347_13920"/>
<dbReference type="InterPro" id="IPR017871">
    <property type="entry name" value="ABC_transporter-like_CS"/>
</dbReference>
<dbReference type="PANTHER" id="PTHR43776:SF7">
    <property type="entry name" value="D,D-DIPEPTIDE TRANSPORT ATP-BINDING PROTEIN DDPF-RELATED"/>
    <property type="match status" value="1"/>
</dbReference>
<dbReference type="InterPro" id="IPR050319">
    <property type="entry name" value="ABC_transp_ATP-bind"/>
</dbReference>
<dbReference type="RefSeq" id="WP_258882641.1">
    <property type="nucleotide sequence ID" value="NZ_CP090065.1"/>
</dbReference>
<feature type="domain" description="ABC transporter" evidence="5">
    <location>
        <begin position="12"/>
        <end position="263"/>
    </location>
</feature>
<reference evidence="6" key="1">
    <citation type="submission" date="2021-12" db="EMBL/GenBank/DDBJ databases">
        <title>Genome sequence of novel Pectobacterium sp. causing blackleg.</title>
        <authorList>
            <person name="Wang J."/>
        </authorList>
    </citation>
    <scope>NUCLEOTIDE SEQUENCE</scope>
    <source>
        <strain evidence="6">BY21311</strain>
    </source>
</reference>
<dbReference type="Gene3D" id="3.40.50.300">
    <property type="entry name" value="P-loop containing nucleotide triphosphate hydrolases"/>
    <property type="match status" value="1"/>
</dbReference>
<dbReference type="PROSITE" id="PS50893">
    <property type="entry name" value="ABC_TRANSPORTER_2"/>
    <property type="match status" value="1"/>
</dbReference>
<evidence type="ECO:0000313" key="6">
    <source>
        <dbReference type="EMBL" id="UVO07004.1"/>
    </source>
</evidence>
<evidence type="ECO:0000256" key="2">
    <source>
        <dbReference type="ARBA" id="ARBA00022448"/>
    </source>
</evidence>
<sequence>MSAAIQQTPPLVSVENLCKTYGETRRLLGANSTPIKAVNNVSFAIREGETLGLVGESGSGKSTVGRTLLQLDVPTHGDIFFRGQNITGLSPRLLKPYRREMQIIFQDPYSSLNPRMTVGDFVAEPLIVHQLVSNQRERQERVAALFRQVGLEPGFMTRFPHEFSGGQRQRVSIARAIALRPRFIVADEPITALDVSIQAQIVNLFQDLQDELGLTYLFIAHDLSMVRYLCHRVAVMLRGRIVEIGPTEAIFNHPRHPYTQALLSAIPIPDPRIERQRHPLVFDVNNNIPPEHAVLHAVGPEHFVLSQ</sequence>
<keyword evidence="2" id="KW-0813">Transport</keyword>
<dbReference type="SUPFAM" id="SSF52540">
    <property type="entry name" value="P-loop containing nucleoside triphosphate hydrolases"/>
    <property type="match status" value="1"/>
</dbReference>
<dbReference type="Proteomes" id="UP001059272">
    <property type="component" value="Chromosome"/>
</dbReference>
<dbReference type="InterPro" id="IPR013563">
    <property type="entry name" value="Oligopep_ABC_C"/>
</dbReference>
<keyword evidence="3" id="KW-0547">Nucleotide-binding</keyword>
<keyword evidence="4 6" id="KW-0067">ATP-binding</keyword>
<gene>
    <name evidence="6" type="ORF">LW347_13920</name>
</gene>
<organism evidence="6 7">
    <name type="scientific">Pectobacterium polonicum</name>
    <dbReference type="NCBI Taxonomy" id="2485124"/>
    <lineage>
        <taxon>Bacteria</taxon>
        <taxon>Pseudomonadati</taxon>
        <taxon>Pseudomonadota</taxon>
        <taxon>Gammaproteobacteria</taxon>
        <taxon>Enterobacterales</taxon>
        <taxon>Pectobacteriaceae</taxon>
        <taxon>Pectobacterium</taxon>
    </lineage>
</organism>
<accession>A0AAE9NL14</accession>
<dbReference type="SMART" id="SM00382">
    <property type="entry name" value="AAA"/>
    <property type="match status" value="1"/>
</dbReference>
<dbReference type="Pfam" id="PF00005">
    <property type="entry name" value="ABC_tran"/>
    <property type="match status" value="1"/>
</dbReference>
<dbReference type="FunFam" id="3.40.50.300:FF:000016">
    <property type="entry name" value="Oligopeptide ABC transporter ATP-binding component"/>
    <property type="match status" value="1"/>
</dbReference>
<dbReference type="GO" id="GO:0016887">
    <property type="term" value="F:ATP hydrolysis activity"/>
    <property type="evidence" value="ECO:0007669"/>
    <property type="project" value="InterPro"/>
</dbReference>
<comment type="similarity">
    <text evidence="1">Belongs to the ABC transporter superfamily.</text>
</comment>
<dbReference type="InterPro" id="IPR027417">
    <property type="entry name" value="P-loop_NTPase"/>
</dbReference>
<evidence type="ECO:0000256" key="3">
    <source>
        <dbReference type="ARBA" id="ARBA00022741"/>
    </source>
</evidence>
<evidence type="ECO:0000256" key="1">
    <source>
        <dbReference type="ARBA" id="ARBA00005417"/>
    </source>
</evidence>
<dbReference type="Pfam" id="PF08352">
    <property type="entry name" value="oligo_HPY"/>
    <property type="match status" value="1"/>
</dbReference>
<dbReference type="GO" id="GO:0005524">
    <property type="term" value="F:ATP binding"/>
    <property type="evidence" value="ECO:0007669"/>
    <property type="project" value="UniProtKB-KW"/>
</dbReference>
<dbReference type="PROSITE" id="PS00211">
    <property type="entry name" value="ABC_TRANSPORTER_1"/>
    <property type="match status" value="1"/>
</dbReference>
<dbReference type="CDD" id="cd03257">
    <property type="entry name" value="ABC_NikE_OppD_transporters"/>
    <property type="match status" value="1"/>
</dbReference>
<dbReference type="GO" id="GO:0015833">
    <property type="term" value="P:peptide transport"/>
    <property type="evidence" value="ECO:0007669"/>
    <property type="project" value="InterPro"/>
</dbReference>